<keyword evidence="1" id="KW-0472">Membrane</keyword>
<protein>
    <submittedName>
        <fullName evidence="2">Low temperature requirement protein A</fullName>
    </submittedName>
</protein>
<evidence type="ECO:0000313" key="2">
    <source>
        <dbReference type="EMBL" id="MDA0182071.1"/>
    </source>
</evidence>
<name>A0A9X3N9V5_9ACTN</name>
<dbReference type="AlphaFoldDB" id="A0A9X3N9V5"/>
<gene>
    <name evidence="2" type="ORF">OJ997_17330</name>
</gene>
<evidence type="ECO:0000313" key="3">
    <source>
        <dbReference type="Proteomes" id="UP001147653"/>
    </source>
</evidence>
<keyword evidence="1" id="KW-1133">Transmembrane helix</keyword>
<accession>A0A9X3N9V5</accession>
<reference evidence="2" key="1">
    <citation type="submission" date="2022-10" db="EMBL/GenBank/DDBJ databases">
        <title>The WGS of Solirubrobacter phytolaccae KCTC 29190.</title>
        <authorList>
            <person name="Jiang Z."/>
        </authorList>
    </citation>
    <scope>NUCLEOTIDE SEQUENCE</scope>
    <source>
        <strain evidence="2">KCTC 29190</strain>
    </source>
</reference>
<feature type="transmembrane region" description="Helical" evidence="1">
    <location>
        <begin position="48"/>
        <end position="67"/>
    </location>
</feature>
<comment type="caution">
    <text evidence="2">The sequence shown here is derived from an EMBL/GenBank/DDBJ whole genome shotgun (WGS) entry which is preliminary data.</text>
</comment>
<dbReference type="EMBL" id="JAPDDP010000030">
    <property type="protein sequence ID" value="MDA0182071.1"/>
    <property type="molecule type" value="Genomic_DNA"/>
</dbReference>
<dbReference type="RefSeq" id="WP_270026430.1">
    <property type="nucleotide sequence ID" value="NZ_JAPDDP010000030.1"/>
</dbReference>
<evidence type="ECO:0000256" key="1">
    <source>
        <dbReference type="SAM" id="Phobius"/>
    </source>
</evidence>
<sequence>MGRALPRPRGGDHGDDDRPEHLLFLAGSIPIGVAAVAIEPAAHGDPAVFAGALAAVRVLLALAHGGARREHRLAAFAPKDPREALDPHHFAERFGLF</sequence>
<organism evidence="2 3">
    <name type="scientific">Solirubrobacter phytolaccae</name>
    <dbReference type="NCBI Taxonomy" id="1404360"/>
    <lineage>
        <taxon>Bacteria</taxon>
        <taxon>Bacillati</taxon>
        <taxon>Actinomycetota</taxon>
        <taxon>Thermoleophilia</taxon>
        <taxon>Solirubrobacterales</taxon>
        <taxon>Solirubrobacteraceae</taxon>
        <taxon>Solirubrobacter</taxon>
    </lineage>
</organism>
<keyword evidence="1" id="KW-0812">Transmembrane</keyword>
<dbReference type="Proteomes" id="UP001147653">
    <property type="component" value="Unassembled WGS sequence"/>
</dbReference>
<proteinExistence type="predicted"/>
<feature type="transmembrane region" description="Helical" evidence="1">
    <location>
        <begin position="21"/>
        <end position="42"/>
    </location>
</feature>
<keyword evidence="3" id="KW-1185">Reference proteome</keyword>